<feature type="region of interest" description="Disordered" evidence="8">
    <location>
        <begin position="151"/>
        <end position="176"/>
    </location>
</feature>
<evidence type="ECO:0000256" key="3">
    <source>
        <dbReference type="ARBA" id="ARBA00012663"/>
    </source>
</evidence>
<dbReference type="Pfam" id="PF00728">
    <property type="entry name" value="Glyco_hydro_20"/>
    <property type="match status" value="1"/>
</dbReference>
<feature type="signal peptide" evidence="9">
    <location>
        <begin position="1"/>
        <end position="15"/>
    </location>
</feature>
<sequence>MRVLVFTALVVAAAATNNFFQLPTPYSYECSNNQCRRVERSLSRQQRSLGECQLTCGRYGSLWPKPTGDVRISPDVVRFNPYNMRVTKIAASNQRLTNMLRDATGYFTRNIHQYHPDFPESQKTPYTEDQKEIFTAREMFNQEFDQLRSFQEREQQQSFRRLPQSHPNRQQTNTEFSPFTDTYENWERYSPFMNQKYNAGIERNVVNLEITVTSPEVRQNIDTDESYNLVIQTLDDKTTVTILAPTYAGARHALETLSQLITYDEDKNSLMVVKNARITDKPAYKYRGLMLDTGRNYYTKEELMSLLDAMSQNKMNIFHWHLTDASAFPLYSTRVPQMAYYGAYSPRKMYYPEDIQNIVEYARHRGIIVIPEIDGPAHTGAGWEWGEKEGKGKMVLCTNKYLNDQPWYSVSKEPLNGQLNPVNPEVYNVLGELYRDLVEYFDPEMVHFGGDDVSFRCWNSADEIQQFFANNNREATSRENFELWNTYQSNAFSKLQEAAEGRKITPIIHSSSFARNYVDKETYVIQLTESANDSMIAEYVNNGFKVIFSNPDQWRLDCAGTSWLGEKAESCPNVTPTWRNFYDRANSPLDMLYNLGVSNARSEIPVESQQQSAAERIPREAVWGGTATLWSFETDGKSIQSKTWPKVSALAERLWSDPHSTSRTSYEAPQKRLNVQRQRMVSRGIDADPLQPEYCMHDETACYSQEEYQLRSTIPQ</sequence>
<dbReference type="AlphaFoldDB" id="A0AAN8X4E5"/>
<evidence type="ECO:0000256" key="1">
    <source>
        <dbReference type="ARBA" id="ARBA00001231"/>
    </source>
</evidence>
<dbReference type="Gene3D" id="3.20.20.80">
    <property type="entry name" value="Glycosidases"/>
    <property type="match status" value="1"/>
</dbReference>
<dbReference type="EMBL" id="JAXCGZ010013832">
    <property type="protein sequence ID" value="KAK7071900.1"/>
    <property type="molecule type" value="Genomic_DNA"/>
</dbReference>
<reference evidence="12 13" key="1">
    <citation type="submission" date="2023-11" db="EMBL/GenBank/DDBJ databases">
        <title>Halocaridina rubra genome assembly.</title>
        <authorList>
            <person name="Smith C."/>
        </authorList>
    </citation>
    <scope>NUCLEOTIDE SEQUENCE [LARGE SCALE GENOMIC DNA]</scope>
    <source>
        <strain evidence="12">EP-1</strain>
        <tissue evidence="12">Whole</tissue>
    </source>
</reference>
<dbReference type="GO" id="GO:0016231">
    <property type="term" value="F:beta-N-acetylglucosaminidase activity"/>
    <property type="evidence" value="ECO:0007669"/>
    <property type="project" value="TreeGrafter"/>
</dbReference>
<name>A0AAN8X4E5_HALRR</name>
<evidence type="ECO:0000259" key="11">
    <source>
        <dbReference type="Pfam" id="PF14845"/>
    </source>
</evidence>
<dbReference type="FunFam" id="3.20.20.80:FF:000063">
    <property type="entry name" value="Beta-hexosaminidase"/>
    <property type="match status" value="1"/>
</dbReference>
<dbReference type="EC" id="3.2.1.52" evidence="3"/>
<keyword evidence="5 12" id="KW-0378">Hydrolase</keyword>
<dbReference type="Proteomes" id="UP001381693">
    <property type="component" value="Unassembled WGS sequence"/>
</dbReference>
<evidence type="ECO:0000256" key="9">
    <source>
        <dbReference type="SAM" id="SignalP"/>
    </source>
</evidence>
<dbReference type="InterPro" id="IPR025705">
    <property type="entry name" value="Beta_hexosaminidase_sua/sub"/>
</dbReference>
<keyword evidence="13" id="KW-1185">Reference proteome</keyword>
<evidence type="ECO:0000256" key="7">
    <source>
        <dbReference type="ARBA" id="ARBA00023295"/>
    </source>
</evidence>
<evidence type="ECO:0000256" key="2">
    <source>
        <dbReference type="ARBA" id="ARBA00006285"/>
    </source>
</evidence>
<organism evidence="12 13">
    <name type="scientific">Halocaridina rubra</name>
    <name type="common">Hawaiian red shrimp</name>
    <dbReference type="NCBI Taxonomy" id="373956"/>
    <lineage>
        <taxon>Eukaryota</taxon>
        <taxon>Metazoa</taxon>
        <taxon>Ecdysozoa</taxon>
        <taxon>Arthropoda</taxon>
        <taxon>Crustacea</taxon>
        <taxon>Multicrustacea</taxon>
        <taxon>Malacostraca</taxon>
        <taxon>Eumalacostraca</taxon>
        <taxon>Eucarida</taxon>
        <taxon>Decapoda</taxon>
        <taxon>Pleocyemata</taxon>
        <taxon>Caridea</taxon>
        <taxon>Atyoidea</taxon>
        <taxon>Atyidae</taxon>
        <taxon>Halocaridina</taxon>
    </lineage>
</organism>
<dbReference type="GO" id="GO:0030203">
    <property type="term" value="P:glycosaminoglycan metabolic process"/>
    <property type="evidence" value="ECO:0007669"/>
    <property type="project" value="TreeGrafter"/>
</dbReference>
<dbReference type="InterPro" id="IPR029019">
    <property type="entry name" value="HEX_eukaryotic_N"/>
</dbReference>
<dbReference type="SUPFAM" id="SSF55545">
    <property type="entry name" value="beta-N-acetylhexosaminidase-like domain"/>
    <property type="match status" value="1"/>
</dbReference>
<evidence type="ECO:0000313" key="12">
    <source>
        <dbReference type="EMBL" id="KAK7071900.1"/>
    </source>
</evidence>
<proteinExistence type="inferred from homology"/>
<accession>A0AAN8X4E5</accession>
<evidence type="ECO:0000313" key="13">
    <source>
        <dbReference type="Proteomes" id="UP001381693"/>
    </source>
</evidence>
<evidence type="ECO:0000256" key="5">
    <source>
        <dbReference type="ARBA" id="ARBA00022801"/>
    </source>
</evidence>
<comment type="similarity">
    <text evidence="2">Belongs to the glycosyl hydrolase 20 family.</text>
</comment>
<evidence type="ECO:0000259" key="10">
    <source>
        <dbReference type="Pfam" id="PF00728"/>
    </source>
</evidence>
<dbReference type="InterPro" id="IPR017853">
    <property type="entry name" value="GH"/>
</dbReference>
<dbReference type="InterPro" id="IPR029018">
    <property type="entry name" value="Hex-like_dom2"/>
</dbReference>
<dbReference type="GO" id="GO:0005975">
    <property type="term" value="P:carbohydrate metabolic process"/>
    <property type="evidence" value="ECO:0007669"/>
    <property type="project" value="InterPro"/>
</dbReference>
<comment type="catalytic activity">
    <reaction evidence="1">
        <text>Hydrolysis of terminal non-reducing N-acetyl-D-hexosamine residues in N-acetyl-beta-D-hexosaminides.</text>
        <dbReference type="EC" id="3.2.1.52"/>
    </reaction>
</comment>
<dbReference type="PANTHER" id="PTHR22600:SF26">
    <property type="entry name" value="BETA-N-ACETYLHEXOSAMINIDASE"/>
    <property type="match status" value="1"/>
</dbReference>
<evidence type="ECO:0000256" key="6">
    <source>
        <dbReference type="ARBA" id="ARBA00023180"/>
    </source>
</evidence>
<keyword evidence="4 9" id="KW-0732">Signal</keyword>
<feature type="domain" description="Beta-hexosaminidase eukaryotic type N-terminal" evidence="11">
    <location>
        <begin position="62"/>
        <end position="260"/>
    </location>
</feature>
<dbReference type="Gene3D" id="3.30.379.10">
    <property type="entry name" value="Chitobiase/beta-hexosaminidase domain 2-like"/>
    <property type="match status" value="1"/>
</dbReference>
<keyword evidence="7 12" id="KW-0326">Glycosidase</keyword>
<dbReference type="GO" id="GO:0005886">
    <property type="term" value="C:plasma membrane"/>
    <property type="evidence" value="ECO:0007669"/>
    <property type="project" value="TreeGrafter"/>
</dbReference>
<evidence type="ECO:0000256" key="8">
    <source>
        <dbReference type="SAM" id="MobiDB-lite"/>
    </source>
</evidence>
<dbReference type="Pfam" id="PF14845">
    <property type="entry name" value="Glycohydro_20b2"/>
    <property type="match status" value="1"/>
</dbReference>
<feature type="compositionally biased region" description="Polar residues" evidence="8">
    <location>
        <begin position="165"/>
        <end position="176"/>
    </location>
</feature>
<feature type="domain" description="Glycoside hydrolase family 20 catalytic" evidence="10">
    <location>
        <begin position="284"/>
        <end position="657"/>
    </location>
</feature>
<evidence type="ECO:0000256" key="4">
    <source>
        <dbReference type="ARBA" id="ARBA00022729"/>
    </source>
</evidence>
<gene>
    <name evidence="12" type="primary">Hexo1_4</name>
    <name evidence="12" type="ORF">SK128_016507</name>
</gene>
<keyword evidence="6" id="KW-0325">Glycoprotein</keyword>
<dbReference type="PANTHER" id="PTHR22600">
    <property type="entry name" value="BETA-HEXOSAMINIDASE"/>
    <property type="match status" value="1"/>
</dbReference>
<protein>
    <recommendedName>
        <fullName evidence="3">beta-N-acetylhexosaminidase</fullName>
        <ecNumber evidence="3">3.2.1.52</ecNumber>
    </recommendedName>
</protein>
<dbReference type="SUPFAM" id="SSF51445">
    <property type="entry name" value="(Trans)glycosidases"/>
    <property type="match status" value="1"/>
</dbReference>
<comment type="caution">
    <text evidence="12">The sequence shown here is derived from an EMBL/GenBank/DDBJ whole genome shotgun (WGS) entry which is preliminary data.</text>
</comment>
<dbReference type="InterPro" id="IPR015883">
    <property type="entry name" value="Glyco_hydro_20_cat"/>
</dbReference>
<dbReference type="PRINTS" id="PR00738">
    <property type="entry name" value="GLHYDRLASE20"/>
</dbReference>
<feature type="chain" id="PRO_5043025010" description="beta-N-acetylhexosaminidase" evidence="9">
    <location>
        <begin position="16"/>
        <end position="716"/>
    </location>
</feature>